<feature type="compositionally biased region" description="Polar residues" evidence="1">
    <location>
        <begin position="74"/>
        <end position="85"/>
    </location>
</feature>
<gene>
    <name evidence="2" type="ORF">NW755_004027</name>
</gene>
<keyword evidence="3" id="KW-1185">Reference proteome</keyword>
<dbReference type="AlphaFoldDB" id="A0A9W8V577"/>
<sequence>MALLENLRITNSRSKSPHNSISSAAASTEGGDDTNIPSVTGDRKKKRDNPQGKGKAKVKNSSSPVSAPTDDSRSGSSRVKGEQSQ</sequence>
<evidence type="ECO:0000313" key="3">
    <source>
        <dbReference type="Proteomes" id="UP001152087"/>
    </source>
</evidence>
<proteinExistence type="predicted"/>
<protein>
    <submittedName>
        <fullName evidence="2">Uncharacterized protein</fullName>
    </submittedName>
</protein>
<reference evidence="2" key="1">
    <citation type="submission" date="2022-09" db="EMBL/GenBank/DDBJ databases">
        <title>Fusarium specimens isolated from Avocado Roots.</title>
        <authorList>
            <person name="Stajich J."/>
            <person name="Roper C."/>
            <person name="Heimlech-Rivalta G."/>
        </authorList>
    </citation>
    <scope>NUCLEOTIDE SEQUENCE</scope>
    <source>
        <strain evidence="2">A02</strain>
    </source>
</reference>
<dbReference type="EMBL" id="JAOQAV010000007">
    <property type="protein sequence ID" value="KAJ4192877.1"/>
    <property type="molecule type" value="Genomic_DNA"/>
</dbReference>
<evidence type="ECO:0000313" key="2">
    <source>
        <dbReference type="EMBL" id="KAJ4192877.1"/>
    </source>
</evidence>
<dbReference type="Proteomes" id="UP001152087">
    <property type="component" value="Unassembled WGS sequence"/>
</dbReference>
<feature type="region of interest" description="Disordered" evidence="1">
    <location>
        <begin position="1"/>
        <end position="85"/>
    </location>
</feature>
<evidence type="ECO:0000256" key="1">
    <source>
        <dbReference type="SAM" id="MobiDB-lite"/>
    </source>
</evidence>
<accession>A0A9W8V577</accession>
<comment type="caution">
    <text evidence="2">The sequence shown here is derived from an EMBL/GenBank/DDBJ whole genome shotgun (WGS) entry which is preliminary data.</text>
</comment>
<name>A0A9W8V577_9HYPO</name>
<organism evidence="2 3">
    <name type="scientific">Fusarium falciforme</name>
    <dbReference type="NCBI Taxonomy" id="195108"/>
    <lineage>
        <taxon>Eukaryota</taxon>
        <taxon>Fungi</taxon>
        <taxon>Dikarya</taxon>
        <taxon>Ascomycota</taxon>
        <taxon>Pezizomycotina</taxon>
        <taxon>Sordariomycetes</taxon>
        <taxon>Hypocreomycetidae</taxon>
        <taxon>Hypocreales</taxon>
        <taxon>Nectriaceae</taxon>
        <taxon>Fusarium</taxon>
        <taxon>Fusarium solani species complex</taxon>
    </lineage>
</organism>
<feature type="compositionally biased region" description="Polar residues" evidence="1">
    <location>
        <begin position="8"/>
        <end position="26"/>
    </location>
</feature>